<evidence type="ECO:0000256" key="13">
    <source>
        <dbReference type="SAM" id="Phobius"/>
    </source>
</evidence>
<feature type="transmembrane region" description="Helical" evidence="13">
    <location>
        <begin position="42"/>
        <end position="60"/>
    </location>
</feature>
<keyword evidence="8 13" id="KW-1133">Transmembrane helix</keyword>
<comment type="subcellular location">
    <subcellularLocation>
        <location evidence="2">Membrane</location>
        <topology evidence="2">Multi-pass membrane protein</topology>
    </subcellularLocation>
</comment>
<evidence type="ECO:0000256" key="8">
    <source>
        <dbReference type="ARBA" id="ARBA00022989"/>
    </source>
</evidence>
<dbReference type="EMBL" id="CP034433">
    <property type="protein sequence ID" value="AZN36737.1"/>
    <property type="molecule type" value="Genomic_DNA"/>
</dbReference>
<keyword evidence="12 13" id="KW-0472">Membrane</keyword>
<dbReference type="AlphaFoldDB" id="A0A3S8ZTB5"/>
<dbReference type="InterPro" id="IPR013130">
    <property type="entry name" value="Fe3_Rdtase_TM_dom"/>
</dbReference>
<dbReference type="GO" id="GO:0016020">
    <property type="term" value="C:membrane"/>
    <property type="evidence" value="ECO:0007669"/>
    <property type="project" value="UniProtKB-SubCell"/>
</dbReference>
<dbReference type="InterPro" id="IPR039261">
    <property type="entry name" value="FNR_nucleotide-bd"/>
</dbReference>
<evidence type="ECO:0000256" key="7">
    <source>
        <dbReference type="ARBA" id="ARBA00022827"/>
    </source>
</evidence>
<evidence type="ECO:0000256" key="10">
    <source>
        <dbReference type="ARBA" id="ARBA00023004"/>
    </source>
</evidence>
<evidence type="ECO:0000313" key="15">
    <source>
        <dbReference type="EMBL" id="AZN36737.1"/>
    </source>
</evidence>
<dbReference type="Gene3D" id="2.40.30.10">
    <property type="entry name" value="Translation factors"/>
    <property type="match status" value="1"/>
</dbReference>
<evidence type="ECO:0000256" key="12">
    <source>
        <dbReference type="ARBA" id="ARBA00023136"/>
    </source>
</evidence>
<evidence type="ECO:0000259" key="14">
    <source>
        <dbReference type="PROSITE" id="PS51384"/>
    </source>
</evidence>
<dbReference type="KEGG" id="iod:EJO50_09685"/>
<keyword evidence="11" id="KW-0411">Iron-sulfur</keyword>
<keyword evidence="5" id="KW-0001">2Fe-2S</keyword>
<proteinExistence type="predicted"/>
<feature type="transmembrane region" description="Helical" evidence="13">
    <location>
        <begin position="160"/>
        <end position="180"/>
    </location>
</feature>
<dbReference type="PRINTS" id="PR00409">
    <property type="entry name" value="PHDIOXRDTASE"/>
</dbReference>
<evidence type="ECO:0000256" key="3">
    <source>
        <dbReference type="ARBA" id="ARBA00022630"/>
    </source>
</evidence>
<dbReference type="InterPro" id="IPR017938">
    <property type="entry name" value="Riboflavin_synthase-like_b-brl"/>
</dbReference>
<dbReference type="GO" id="GO:0016491">
    <property type="term" value="F:oxidoreductase activity"/>
    <property type="evidence" value="ECO:0007669"/>
    <property type="project" value="UniProtKB-KW"/>
</dbReference>
<sequence>MKPLPILLLISTLLYCLCSYLQNGIPATYWEWRHELVLLSGVQLMTVMSAAMLLATRPAWLEKPLSGLDKMYGLHKQLGIAAGILLAMHWLIKLSPKLVMAMEWAAPRIRHSGLGKGKDPLISLAKDVGEWAAWAVLAMVILALLRAVPYRFWRKVHKLFAPLFLMGAFHGLILMPRVLWLTPVGALMAILLITGSICAIYSLLGQIGKNRQITGHISQITPLPADQLEVICQTDASWPGHQAGQFALVSFNQSEGAHPYTIASAPRPNGELRFIIKALGDYTRTLARDLKVGDKVTIEGPYGCFNGASNGVRQAWIAGGIGVTPFLAWLESPAFKGQQIDFYYCVKSAKEAARLPEIQAACIARKLRLHLIESDAGQRLNVAQIQAETLDDIWYCGPQSLGNAISQHLAQMSQPPRFHHEAFAMR</sequence>
<dbReference type="CDD" id="cd06198">
    <property type="entry name" value="FNR_like_3"/>
    <property type="match status" value="1"/>
</dbReference>
<feature type="transmembrane region" description="Helical" evidence="13">
    <location>
        <begin position="186"/>
        <end position="204"/>
    </location>
</feature>
<dbReference type="SUPFAM" id="SSF52343">
    <property type="entry name" value="Ferredoxin reductase-like, C-terminal NADP-linked domain"/>
    <property type="match status" value="1"/>
</dbReference>
<dbReference type="GO" id="GO:0051537">
    <property type="term" value="F:2 iron, 2 sulfur cluster binding"/>
    <property type="evidence" value="ECO:0007669"/>
    <property type="project" value="UniProtKB-KW"/>
</dbReference>
<dbReference type="Pfam" id="PF08022">
    <property type="entry name" value="FAD_binding_8"/>
    <property type="match status" value="1"/>
</dbReference>
<keyword evidence="10" id="KW-0408">Iron</keyword>
<name>A0A3S8ZTB5_9NEIS</name>
<dbReference type="InterPro" id="IPR050415">
    <property type="entry name" value="MRET"/>
</dbReference>
<dbReference type="SUPFAM" id="SSF63380">
    <property type="entry name" value="Riboflavin synthase domain-like"/>
    <property type="match status" value="1"/>
</dbReference>
<evidence type="ECO:0000256" key="9">
    <source>
        <dbReference type="ARBA" id="ARBA00023002"/>
    </source>
</evidence>
<keyword evidence="7" id="KW-0274">FAD</keyword>
<comment type="cofactor">
    <cofactor evidence="1">
        <name>FAD</name>
        <dbReference type="ChEBI" id="CHEBI:57692"/>
    </cofactor>
</comment>
<feature type="transmembrane region" description="Helical" evidence="13">
    <location>
        <begin position="72"/>
        <end position="92"/>
    </location>
</feature>
<dbReference type="GO" id="GO:0046872">
    <property type="term" value="F:metal ion binding"/>
    <property type="evidence" value="ECO:0007669"/>
    <property type="project" value="UniProtKB-KW"/>
</dbReference>
<dbReference type="Proteomes" id="UP000282438">
    <property type="component" value="Chromosome"/>
</dbReference>
<feature type="transmembrane region" description="Helical" evidence="13">
    <location>
        <begin position="131"/>
        <end position="148"/>
    </location>
</feature>
<evidence type="ECO:0000256" key="2">
    <source>
        <dbReference type="ARBA" id="ARBA00004141"/>
    </source>
</evidence>
<dbReference type="GO" id="GO:0050660">
    <property type="term" value="F:flavin adenine dinucleotide binding"/>
    <property type="evidence" value="ECO:0007669"/>
    <property type="project" value="TreeGrafter"/>
</dbReference>
<evidence type="ECO:0000256" key="1">
    <source>
        <dbReference type="ARBA" id="ARBA00001974"/>
    </source>
</evidence>
<dbReference type="Pfam" id="PF01794">
    <property type="entry name" value="Ferric_reduct"/>
    <property type="match status" value="1"/>
</dbReference>
<keyword evidence="16" id="KW-1185">Reference proteome</keyword>
<protein>
    <submittedName>
        <fullName evidence="15">Ferric reductase</fullName>
    </submittedName>
</protein>
<dbReference type="PANTHER" id="PTHR47354">
    <property type="entry name" value="NADH OXIDOREDUCTASE HCR"/>
    <property type="match status" value="1"/>
</dbReference>
<evidence type="ECO:0000256" key="11">
    <source>
        <dbReference type="ARBA" id="ARBA00023014"/>
    </source>
</evidence>
<dbReference type="PANTHER" id="PTHR47354:SF8">
    <property type="entry name" value="1,2-PHENYLACETYL-COA EPOXIDASE, SUBUNIT E"/>
    <property type="match status" value="1"/>
</dbReference>
<reference evidence="15 16" key="1">
    <citation type="submission" date="2018-12" db="EMBL/GenBank/DDBJ databases">
        <title>Complete genome sequence of Iodobacter sp. H11R3.</title>
        <authorList>
            <person name="Bae J.-W."/>
        </authorList>
    </citation>
    <scope>NUCLEOTIDE SEQUENCE [LARGE SCALE GENOMIC DNA]</scope>
    <source>
        <strain evidence="15 16">H11R3</strain>
    </source>
</reference>
<keyword evidence="3" id="KW-0285">Flavoprotein</keyword>
<dbReference type="InterPro" id="IPR013112">
    <property type="entry name" value="FAD-bd_8"/>
</dbReference>
<dbReference type="InterPro" id="IPR017927">
    <property type="entry name" value="FAD-bd_FR_type"/>
</dbReference>
<keyword evidence="6" id="KW-0479">Metal-binding</keyword>
<keyword evidence="4 13" id="KW-0812">Transmembrane</keyword>
<accession>A0A3S8ZTB5</accession>
<evidence type="ECO:0000256" key="4">
    <source>
        <dbReference type="ARBA" id="ARBA00022692"/>
    </source>
</evidence>
<gene>
    <name evidence="15" type="ORF">EJO50_09685</name>
</gene>
<evidence type="ECO:0000313" key="16">
    <source>
        <dbReference type="Proteomes" id="UP000282438"/>
    </source>
</evidence>
<organism evidence="15 16">
    <name type="scientific">Iodobacter ciconiae</name>
    <dbReference type="NCBI Taxonomy" id="2496266"/>
    <lineage>
        <taxon>Bacteria</taxon>
        <taxon>Pseudomonadati</taxon>
        <taxon>Pseudomonadota</taxon>
        <taxon>Betaproteobacteria</taxon>
        <taxon>Neisseriales</taxon>
        <taxon>Chitinibacteraceae</taxon>
        <taxon>Iodobacter</taxon>
    </lineage>
</organism>
<dbReference type="RefSeq" id="WP_125973708.1">
    <property type="nucleotide sequence ID" value="NZ_CP034433.1"/>
</dbReference>
<evidence type="ECO:0000256" key="6">
    <source>
        <dbReference type="ARBA" id="ARBA00022723"/>
    </source>
</evidence>
<dbReference type="PROSITE" id="PS51384">
    <property type="entry name" value="FAD_FR"/>
    <property type="match status" value="1"/>
</dbReference>
<dbReference type="Gene3D" id="3.40.50.80">
    <property type="entry name" value="Nucleotide-binding domain of ferredoxin-NADP reductase (FNR) module"/>
    <property type="match status" value="1"/>
</dbReference>
<feature type="domain" description="FAD-binding FR-type" evidence="14">
    <location>
        <begin position="200"/>
        <end position="308"/>
    </location>
</feature>
<keyword evidence="9" id="KW-0560">Oxidoreductase</keyword>
<evidence type="ECO:0000256" key="5">
    <source>
        <dbReference type="ARBA" id="ARBA00022714"/>
    </source>
</evidence>
<dbReference type="OrthoDB" id="9806195at2"/>